<sequence length="139" mass="15459">PSHLHCPPSIILQLYAFLIPSASQIGVRLRSMSLLLSPTSVPAPVTTGVAVAVAATNRCCFRHSSLFSYISNLIWFLIRFCEFVFNLIQKVPHLPTIMRSNYKTYMITKDEDISSKSDVGFHQPLALATTCASLFSILR</sequence>
<keyword evidence="1" id="KW-0472">Membrane</keyword>
<accession>A0ABU6RTI5</accession>
<evidence type="ECO:0000313" key="3">
    <source>
        <dbReference type="Proteomes" id="UP001341840"/>
    </source>
</evidence>
<feature type="transmembrane region" description="Helical" evidence="1">
    <location>
        <begin position="66"/>
        <end position="88"/>
    </location>
</feature>
<keyword evidence="1" id="KW-1133">Transmembrane helix</keyword>
<evidence type="ECO:0000313" key="2">
    <source>
        <dbReference type="EMBL" id="MED6127229.1"/>
    </source>
</evidence>
<reference evidence="2 3" key="1">
    <citation type="journal article" date="2023" name="Plants (Basel)">
        <title>Bridging the Gap: Combining Genomics and Transcriptomics Approaches to Understand Stylosanthes scabra, an Orphan Legume from the Brazilian Caatinga.</title>
        <authorList>
            <person name="Ferreira-Neto J.R.C."/>
            <person name="da Silva M.D."/>
            <person name="Binneck E."/>
            <person name="de Melo N.F."/>
            <person name="da Silva R.H."/>
            <person name="de Melo A.L.T.M."/>
            <person name="Pandolfi V."/>
            <person name="Bustamante F.O."/>
            <person name="Brasileiro-Vidal A.C."/>
            <person name="Benko-Iseppon A.M."/>
        </authorList>
    </citation>
    <scope>NUCLEOTIDE SEQUENCE [LARGE SCALE GENOMIC DNA]</scope>
    <source>
        <tissue evidence="2">Leaves</tissue>
    </source>
</reference>
<gene>
    <name evidence="2" type="ORF">PIB30_086020</name>
</gene>
<dbReference type="EMBL" id="JASCZI010031665">
    <property type="protein sequence ID" value="MED6127229.1"/>
    <property type="molecule type" value="Genomic_DNA"/>
</dbReference>
<proteinExistence type="predicted"/>
<feature type="non-terminal residue" evidence="2">
    <location>
        <position position="1"/>
    </location>
</feature>
<name>A0ABU6RTI5_9FABA</name>
<evidence type="ECO:0000256" key="1">
    <source>
        <dbReference type="SAM" id="Phobius"/>
    </source>
</evidence>
<dbReference type="Proteomes" id="UP001341840">
    <property type="component" value="Unassembled WGS sequence"/>
</dbReference>
<protein>
    <submittedName>
        <fullName evidence="2">Uncharacterized protein</fullName>
    </submittedName>
</protein>
<comment type="caution">
    <text evidence="2">The sequence shown here is derived from an EMBL/GenBank/DDBJ whole genome shotgun (WGS) entry which is preliminary data.</text>
</comment>
<keyword evidence="1" id="KW-0812">Transmembrane</keyword>
<organism evidence="2 3">
    <name type="scientific">Stylosanthes scabra</name>
    <dbReference type="NCBI Taxonomy" id="79078"/>
    <lineage>
        <taxon>Eukaryota</taxon>
        <taxon>Viridiplantae</taxon>
        <taxon>Streptophyta</taxon>
        <taxon>Embryophyta</taxon>
        <taxon>Tracheophyta</taxon>
        <taxon>Spermatophyta</taxon>
        <taxon>Magnoliopsida</taxon>
        <taxon>eudicotyledons</taxon>
        <taxon>Gunneridae</taxon>
        <taxon>Pentapetalae</taxon>
        <taxon>rosids</taxon>
        <taxon>fabids</taxon>
        <taxon>Fabales</taxon>
        <taxon>Fabaceae</taxon>
        <taxon>Papilionoideae</taxon>
        <taxon>50 kb inversion clade</taxon>
        <taxon>dalbergioids sensu lato</taxon>
        <taxon>Dalbergieae</taxon>
        <taxon>Pterocarpus clade</taxon>
        <taxon>Stylosanthes</taxon>
    </lineage>
</organism>
<keyword evidence="3" id="KW-1185">Reference proteome</keyword>